<sequence length="66" mass="7740">MRGMLFDIHRDVPRFRERTELGAAFPAHFHNGLEKPDIRNIKLYSIKLVFESSLLHSFGEIFLNPN</sequence>
<reference evidence="1 2" key="1">
    <citation type="submission" date="2018-06" db="EMBL/GenBank/DDBJ databases">
        <title>Isolation of heavy metals resistant Paenibacillus silvae NC2 from Gold-Copper mine in ZiJin, China.</title>
        <authorList>
            <person name="Xu J."/>
            <person name="Mazhar H.S."/>
            <person name="Rensing C."/>
        </authorList>
    </citation>
    <scope>NUCLEOTIDE SEQUENCE [LARGE SCALE GENOMIC DNA]</scope>
    <source>
        <strain evidence="1 2">NC2</strain>
    </source>
</reference>
<gene>
    <name evidence="1" type="ORF">DN757_00565</name>
</gene>
<name>A0A2W6PHT6_9BACL</name>
<organism evidence="1 2">
    <name type="scientific">Paenibacillus silvae</name>
    <dbReference type="NCBI Taxonomy" id="1325358"/>
    <lineage>
        <taxon>Bacteria</taxon>
        <taxon>Bacillati</taxon>
        <taxon>Bacillota</taxon>
        <taxon>Bacilli</taxon>
        <taxon>Bacillales</taxon>
        <taxon>Paenibacillaceae</taxon>
        <taxon>Paenibacillus</taxon>
    </lineage>
</organism>
<evidence type="ECO:0000313" key="1">
    <source>
        <dbReference type="EMBL" id="PZT57746.1"/>
    </source>
</evidence>
<comment type="caution">
    <text evidence="1">The sequence shown here is derived from an EMBL/GenBank/DDBJ whole genome shotgun (WGS) entry which is preliminary data.</text>
</comment>
<dbReference type="AlphaFoldDB" id="A0A2W6PHT6"/>
<evidence type="ECO:0000313" key="2">
    <source>
        <dbReference type="Proteomes" id="UP000249204"/>
    </source>
</evidence>
<dbReference type="Proteomes" id="UP000249204">
    <property type="component" value="Unassembled WGS sequence"/>
</dbReference>
<accession>A0A2W6PHT6</accession>
<dbReference type="EMBL" id="QKWW01000002">
    <property type="protein sequence ID" value="PZT57746.1"/>
    <property type="molecule type" value="Genomic_DNA"/>
</dbReference>
<protein>
    <submittedName>
        <fullName evidence="1">Uncharacterized protein</fullName>
    </submittedName>
</protein>
<proteinExistence type="predicted"/>